<proteinExistence type="predicted"/>
<gene>
    <name evidence="1" type="ORF">GQR91_09320</name>
</gene>
<dbReference type="Proteomes" id="UP000436801">
    <property type="component" value="Unassembled WGS sequence"/>
</dbReference>
<comment type="caution">
    <text evidence="1">The sequence shown here is derived from an EMBL/GenBank/DDBJ whole genome shotgun (WGS) entry which is preliminary data.</text>
</comment>
<evidence type="ECO:0000313" key="2">
    <source>
        <dbReference type="Proteomes" id="UP000436801"/>
    </source>
</evidence>
<protein>
    <submittedName>
        <fullName evidence="1">Uncharacterized protein</fullName>
    </submittedName>
</protein>
<organism evidence="1 2">
    <name type="scientific">Sphingomonas carotinifaciens</name>
    <dbReference type="NCBI Taxonomy" id="1166323"/>
    <lineage>
        <taxon>Bacteria</taxon>
        <taxon>Pseudomonadati</taxon>
        <taxon>Pseudomonadota</taxon>
        <taxon>Alphaproteobacteria</taxon>
        <taxon>Sphingomonadales</taxon>
        <taxon>Sphingomonadaceae</taxon>
        <taxon>Sphingomonas</taxon>
    </lineage>
</organism>
<evidence type="ECO:0000313" key="1">
    <source>
        <dbReference type="EMBL" id="MWC43851.1"/>
    </source>
</evidence>
<name>A0A6N8LVY8_9SPHN</name>
<dbReference type="RefSeq" id="WP_149683597.1">
    <property type="nucleotide sequence ID" value="NZ_FNBI01000016.1"/>
</dbReference>
<reference evidence="1 2" key="1">
    <citation type="submission" date="2019-12" db="EMBL/GenBank/DDBJ databases">
        <authorList>
            <person name="Zheng J."/>
        </authorList>
    </citation>
    <scope>NUCLEOTIDE SEQUENCE [LARGE SCALE GENOMIC DNA]</scope>
    <source>
        <strain evidence="1 2">DSM 27347</strain>
    </source>
</reference>
<sequence length="84" mass="9080">MLRSEGAVDLYAVGAEEQDILDCLGTARQALSYFDAPLLSDLGQFDDPDQAKRHLAIIVKALEIATSAMNKIYKSTPLGLQLGN</sequence>
<accession>A0A6N8LVY8</accession>
<dbReference type="EMBL" id="WSUT01000005">
    <property type="protein sequence ID" value="MWC43851.1"/>
    <property type="molecule type" value="Genomic_DNA"/>
</dbReference>
<dbReference type="AlphaFoldDB" id="A0A6N8LVY8"/>